<accession>A0ACA9RJF0</accession>
<comment type="caution">
    <text evidence="1">The sequence shown here is derived from an EMBL/GenBank/DDBJ whole genome shotgun (WGS) entry which is preliminary data.</text>
</comment>
<reference evidence="1" key="1">
    <citation type="submission" date="2021-06" db="EMBL/GenBank/DDBJ databases">
        <authorList>
            <person name="Kallberg Y."/>
            <person name="Tangrot J."/>
            <person name="Rosling A."/>
        </authorList>
    </citation>
    <scope>NUCLEOTIDE SEQUENCE</scope>
    <source>
        <strain evidence="1">MA461A</strain>
    </source>
</reference>
<proteinExistence type="predicted"/>
<gene>
    <name evidence="1" type="ORF">RPERSI_LOCUS19843</name>
</gene>
<protein>
    <submittedName>
        <fullName evidence="1">32764_t:CDS:1</fullName>
    </submittedName>
</protein>
<evidence type="ECO:0000313" key="1">
    <source>
        <dbReference type="EMBL" id="CAG8794837.1"/>
    </source>
</evidence>
<feature type="non-terminal residue" evidence="1">
    <location>
        <position position="191"/>
    </location>
</feature>
<dbReference type="Proteomes" id="UP000789920">
    <property type="component" value="Unassembled WGS sequence"/>
</dbReference>
<sequence>YSSDGILNEPKDTRYIEKIAKLFGLDEQNIEVYKALFGQIWELEKKLEDYYSKYEKLKRRVNLLKAEIEDLDECVDKETLVDLIQEMVSSLIIRKYKKRDLLCEPLNRSDSSLSDSSLSEDSEMVKCYYPKKKVPQRNQERDVNLEWSKRIILTDIQFGVDMGANANYISRKNVKIVYAKDNSIPRVNGFL</sequence>
<name>A0ACA9RJF0_9GLOM</name>
<keyword evidence="2" id="KW-1185">Reference proteome</keyword>
<dbReference type="EMBL" id="CAJVQC010054970">
    <property type="protein sequence ID" value="CAG8794837.1"/>
    <property type="molecule type" value="Genomic_DNA"/>
</dbReference>
<evidence type="ECO:0000313" key="2">
    <source>
        <dbReference type="Proteomes" id="UP000789920"/>
    </source>
</evidence>
<organism evidence="1 2">
    <name type="scientific">Racocetra persica</name>
    <dbReference type="NCBI Taxonomy" id="160502"/>
    <lineage>
        <taxon>Eukaryota</taxon>
        <taxon>Fungi</taxon>
        <taxon>Fungi incertae sedis</taxon>
        <taxon>Mucoromycota</taxon>
        <taxon>Glomeromycotina</taxon>
        <taxon>Glomeromycetes</taxon>
        <taxon>Diversisporales</taxon>
        <taxon>Gigasporaceae</taxon>
        <taxon>Racocetra</taxon>
    </lineage>
</organism>
<feature type="non-terminal residue" evidence="1">
    <location>
        <position position="1"/>
    </location>
</feature>